<dbReference type="OMA" id="NQCWCSS"/>
<dbReference type="AlphaFoldDB" id="A0A1Y2LWK0"/>
<evidence type="ECO:0000256" key="8">
    <source>
        <dbReference type="SAM" id="SignalP"/>
    </source>
</evidence>
<protein>
    <recommendedName>
        <fullName evidence="9">WSC domain-containing protein</fullName>
    </recommendedName>
</protein>
<gene>
    <name evidence="10" type="ORF">B5807_07968</name>
</gene>
<dbReference type="Pfam" id="PF01822">
    <property type="entry name" value="WSC"/>
    <property type="match status" value="1"/>
</dbReference>
<dbReference type="STRING" id="105696.A0A1Y2LWK0"/>
<accession>A0A1Y2LWK0</accession>
<dbReference type="PROSITE" id="PS51212">
    <property type="entry name" value="WSC"/>
    <property type="match status" value="1"/>
</dbReference>
<dbReference type="SMART" id="SM00321">
    <property type="entry name" value="WSC"/>
    <property type="match status" value="1"/>
</dbReference>
<dbReference type="InParanoid" id="A0A1Y2LWK0"/>
<keyword evidence="5" id="KW-0472">Membrane</keyword>
<evidence type="ECO:0000256" key="3">
    <source>
        <dbReference type="ARBA" id="ARBA00022729"/>
    </source>
</evidence>
<dbReference type="EMBL" id="KZ107846">
    <property type="protein sequence ID" value="OSS48265.1"/>
    <property type="molecule type" value="Genomic_DNA"/>
</dbReference>
<dbReference type="PANTHER" id="PTHR24269:SF16">
    <property type="entry name" value="PROTEIN SLG1"/>
    <property type="match status" value="1"/>
</dbReference>
<dbReference type="PANTHER" id="PTHR24269">
    <property type="entry name" value="KREMEN PROTEIN"/>
    <property type="match status" value="1"/>
</dbReference>
<proteinExistence type="predicted"/>
<feature type="chain" id="PRO_5012892403" description="WSC domain-containing protein" evidence="8">
    <location>
        <begin position="21"/>
        <end position="244"/>
    </location>
</feature>
<evidence type="ECO:0000256" key="2">
    <source>
        <dbReference type="ARBA" id="ARBA00022692"/>
    </source>
</evidence>
<reference evidence="10 11" key="1">
    <citation type="journal article" date="2017" name="Genome Announc.">
        <title>Genome sequence of the saprophytic ascomycete Epicoccum nigrum ICMP 19927 strain isolated from New Zealand.</title>
        <authorList>
            <person name="Fokin M."/>
            <person name="Fleetwood D."/>
            <person name="Weir B.S."/>
            <person name="Villas-Boas S.G."/>
        </authorList>
    </citation>
    <scope>NUCLEOTIDE SEQUENCE [LARGE SCALE GENOMIC DNA]</scope>
    <source>
        <strain evidence="10 11">ICMP 19927</strain>
    </source>
</reference>
<dbReference type="Proteomes" id="UP000193240">
    <property type="component" value="Unassembled WGS sequence"/>
</dbReference>
<name>A0A1Y2LWK0_EPING</name>
<dbReference type="GO" id="GO:0005886">
    <property type="term" value="C:plasma membrane"/>
    <property type="evidence" value="ECO:0007669"/>
    <property type="project" value="TreeGrafter"/>
</dbReference>
<keyword evidence="11" id="KW-1185">Reference proteome</keyword>
<feature type="signal peptide" evidence="8">
    <location>
        <begin position="1"/>
        <end position="20"/>
    </location>
</feature>
<evidence type="ECO:0000259" key="9">
    <source>
        <dbReference type="PROSITE" id="PS51212"/>
    </source>
</evidence>
<dbReference type="InterPro" id="IPR051836">
    <property type="entry name" value="Kremen_rcpt"/>
</dbReference>
<comment type="subcellular location">
    <subcellularLocation>
        <location evidence="1">Membrane</location>
        <topology evidence="1">Single-pass membrane protein</topology>
    </subcellularLocation>
</comment>
<evidence type="ECO:0000256" key="6">
    <source>
        <dbReference type="ARBA" id="ARBA00023180"/>
    </source>
</evidence>
<sequence>MKATLATSLVALALPRAARAGEWPTLQFDPDTISPCVMWEDNVNDLVCEDVREYWKITPEEFSRWNPSVGLDCKPWNVQSYCVVPLERLPTTTTEPSKTTTTTTSTSMTSTLGPSPTSWTELGCYTDENPNYSALEKRVSPEGGDNSNTYAKCQDSCYKAAFIFAGVKASKECWCGNSVFGDRAANVTECDNPCPGDRTKSCGGLKRLNIFEPVDSFWDENPVETKTQMVTDLATNVANSGSSA</sequence>
<feature type="region of interest" description="Disordered" evidence="7">
    <location>
        <begin position="92"/>
        <end position="116"/>
    </location>
</feature>
<evidence type="ECO:0000256" key="4">
    <source>
        <dbReference type="ARBA" id="ARBA00022989"/>
    </source>
</evidence>
<keyword evidence="4" id="KW-1133">Transmembrane helix</keyword>
<keyword evidence="6" id="KW-0325">Glycoprotein</keyword>
<evidence type="ECO:0000313" key="10">
    <source>
        <dbReference type="EMBL" id="OSS48265.1"/>
    </source>
</evidence>
<keyword evidence="3 8" id="KW-0732">Signal</keyword>
<evidence type="ECO:0000313" key="11">
    <source>
        <dbReference type="Proteomes" id="UP000193240"/>
    </source>
</evidence>
<feature type="domain" description="WSC" evidence="9">
    <location>
        <begin position="118"/>
        <end position="214"/>
    </location>
</feature>
<evidence type="ECO:0000256" key="5">
    <source>
        <dbReference type="ARBA" id="ARBA00023136"/>
    </source>
</evidence>
<dbReference type="InterPro" id="IPR002889">
    <property type="entry name" value="WSC_carb-bd"/>
</dbReference>
<organism evidence="10 11">
    <name type="scientific">Epicoccum nigrum</name>
    <name type="common">Soil fungus</name>
    <name type="synonym">Epicoccum purpurascens</name>
    <dbReference type="NCBI Taxonomy" id="105696"/>
    <lineage>
        <taxon>Eukaryota</taxon>
        <taxon>Fungi</taxon>
        <taxon>Dikarya</taxon>
        <taxon>Ascomycota</taxon>
        <taxon>Pezizomycotina</taxon>
        <taxon>Dothideomycetes</taxon>
        <taxon>Pleosporomycetidae</taxon>
        <taxon>Pleosporales</taxon>
        <taxon>Pleosporineae</taxon>
        <taxon>Didymellaceae</taxon>
        <taxon>Epicoccum</taxon>
    </lineage>
</organism>
<evidence type="ECO:0000256" key="7">
    <source>
        <dbReference type="SAM" id="MobiDB-lite"/>
    </source>
</evidence>
<evidence type="ECO:0000256" key="1">
    <source>
        <dbReference type="ARBA" id="ARBA00004167"/>
    </source>
</evidence>
<keyword evidence="2" id="KW-0812">Transmembrane</keyword>